<dbReference type="InterPro" id="IPR002732">
    <property type="entry name" value="Hjc"/>
</dbReference>
<dbReference type="PIRSF" id="PIRSF004985">
    <property type="entry name" value="Hlld_jn_rslvs_ar"/>
    <property type="match status" value="1"/>
</dbReference>
<dbReference type="InterPro" id="IPR011856">
    <property type="entry name" value="tRNA_endonuc-like_dom_sf"/>
</dbReference>
<keyword evidence="9 11" id="KW-0234">DNA repair</keyword>
<keyword evidence="13" id="KW-1185">Reference proteome</keyword>
<reference evidence="12 13" key="1">
    <citation type="submission" date="2016-03" db="EMBL/GenBank/DDBJ databases">
        <title>Complete genome sequence of Thermococcus gorgonarius.</title>
        <authorList>
            <person name="Oger P.M."/>
        </authorList>
    </citation>
    <scope>NUCLEOTIDE SEQUENCE [LARGE SCALE GENOMIC DNA]</scope>
    <source>
        <strain evidence="12 13">W-12</strain>
    </source>
</reference>
<keyword evidence="8 11" id="KW-0233">DNA recombination</keyword>
<evidence type="ECO:0000256" key="6">
    <source>
        <dbReference type="ARBA" id="ARBA00022842"/>
    </source>
</evidence>
<comment type="catalytic activity">
    <reaction evidence="10 11">
        <text>Endonucleolytic cleavage at a junction such as a reciprocal single-stranded crossover between two homologous DNA duplexes (Holliday junction).</text>
        <dbReference type="EC" id="3.1.21.10"/>
    </reaction>
</comment>
<dbReference type="GO" id="GO:0006281">
    <property type="term" value="P:DNA repair"/>
    <property type="evidence" value="ECO:0007669"/>
    <property type="project" value="UniProtKB-UniRule"/>
</dbReference>
<dbReference type="GO" id="GO:0003677">
    <property type="term" value="F:DNA binding"/>
    <property type="evidence" value="ECO:0007669"/>
    <property type="project" value="UniProtKB-KW"/>
</dbReference>
<evidence type="ECO:0000256" key="3">
    <source>
        <dbReference type="ARBA" id="ARBA00022759"/>
    </source>
</evidence>
<keyword evidence="5 11" id="KW-0378">Hydrolase</keyword>
<dbReference type="EC" id="3.1.21.10" evidence="11"/>
<evidence type="ECO:0000256" key="7">
    <source>
        <dbReference type="ARBA" id="ARBA00023125"/>
    </source>
</evidence>
<dbReference type="Proteomes" id="UP000250134">
    <property type="component" value="Chromosome"/>
</dbReference>
<proteinExistence type="inferred from homology"/>
<comment type="function">
    <text evidence="11">A structure-specific endonuclease that resolves Holliday junction (HJ) intermediates during genetic recombination. Cleaves 4-way DNA junctions introducing paired nicks in opposing strands, leaving a 5'-terminal phosphate and a 3'-terminal hydroxyl group that are subsequently ligated to produce recombinant products.</text>
</comment>
<feature type="binding site" evidence="11">
    <location>
        <position position="47"/>
    </location>
    <ligand>
        <name>Mg(2+)</name>
        <dbReference type="ChEBI" id="CHEBI:18420"/>
    </ligand>
</feature>
<evidence type="ECO:0000256" key="2">
    <source>
        <dbReference type="ARBA" id="ARBA00022723"/>
    </source>
</evidence>
<keyword evidence="6 11" id="KW-0460">Magnesium</keyword>
<dbReference type="EMBL" id="CP014855">
    <property type="protein sequence ID" value="ASJ00955.1"/>
    <property type="molecule type" value="Genomic_DNA"/>
</dbReference>
<evidence type="ECO:0000256" key="11">
    <source>
        <dbReference type="HAMAP-Rule" id="MF_01490"/>
    </source>
</evidence>
<feature type="active site" evidence="11">
    <location>
        <position position="30"/>
    </location>
</feature>
<feature type="binding site" evidence="11">
    <location>
        <position position="34"/>
    </location>
    <ligand>
        <name>Mg(2+)</name>
        <dbReference type="ChEBI" id="CHEBI:18420"/>
    </ligand>
</feature>
<evidence type="ECO:0000256" key="10">
    <source>
        <dbReference type="ARBA" id="ARBA00029354"/>
    </source>
</evidence>
<keyword evidence="1 11" id="KW-0540">Nuclease</keyword>
<evidence type="ECO:0000256" key="8">
    <source>
        <dbReference type="ARBA" id="ARBA00023172"/>
    </source>
</evidence>
<dbReference type="NCBIfam" id="NF040854">
    <property type="entry name" value="Hol_resolv_Hjc"/>
    <property type="match status" value="1"/>
</dbReference>
<keyword evidence="2 11" id="KW-0479">Metal-binding</keyword>
<feature type="site" description="Transition state stabilizer" evidence="11">
    <location>
        <position position="49"/>
    </location>
</feature>
<dbReference type="InterPro" id="IPR011335">
    <property type="entry name" value="Restrct_endonuc-II-like"/>
</dbReference>
<dbReference type="RefSeq" id="WP_088885292.1">
    <property type="nucleotide sequence ID" value="NZ_CP014855.1"/>
</dbReference>
<dbReference type="GO" id="GO:0000287">
    <property type="term" value="F:magnesium ion binding"/>
    <property type="evidence" value="ECO:0007669"/>
    <property type="project" value="UniProtKB-UniRule"/>
</dbReference>
<keyword evidence="3 11" id="KW-0255">Endonuclease</keyword>
<evidence type="ECO:0000256" key="5">
    <source>
        <dbReference type="ARBA" id="ARBA00022801"/>
    </source>
</evidence>
<comment type="similarity">
    <text evidence="11">Belongs to the Holliday junction resolvase Hjc family.</text>
</comment>
<dbReference type="HAMAP" id="MF_01490">
    <property type="entry name" value="HJ_Resolv_Hjc"/>
    <property type="match status" value="1"/>
</dbReference>
<dbReference type="AlphaFoldDB" id="A0A2Z2M8Z3"/>
<organism evidence="12 13">
    <name type="scientific">Thermococcus gorgonarius</name>
    <dbReference type="NCBI Taxonomy" id="71997"/>
    <lineage>
        <taxon>Archaea</taxon>
        <taxon>Methanobacteriati</taxon>
        <taxon>Methanobacteriota</taxon>
        <taxon>Thermococci</taxon>
        <taxon>Thermococcales</taxon>
        <taxon>Thermococcaceae</taxon>
        <taxon>Thermococcus</taxon>
    </lineage>
</organism>
<accession>A0A2Z2M8Z3</accession>
<dbReference type="KEGG" id="tgg:A3K92_05400"/>
<dbReference type="Gene3D" id="3.40.1350.10">
    <property type="match status" value="1"/>
</dbReference>
<dbReference type="CDD" id="cd00523">
    <property type="entry name" value="Holliday_junction_resolvase"/>
    <property type="match status" value="1"/>
</dbReference>
<dbReference type="GeneID" id="33331965"/>
<evidence type="ECO:0000313" key="13">
    <source>
        <dbReference type="Proteomes" id="UP000250134"/>
    </source>
</evidence>
<evidence type="ECO:0000256" key="9">
    <source>
        <dbReference type="ARBA" id="ARBA00023204"/>
    </source>
</evidence>
<feature type="binding site" evidence="11">
    <location>
        <position position="10"/>
    </location>
    <ligand>
        <name>Mg(2+)</name>
        <dbReference type="ChEBI" id="CHEBI:18420"/>
    </ligand>
</feature>
<comment type="cofactor">
    <cofactor evidence="11">
        <name>Mg(2+)</name>
        <dbReference type="ChEBI" id="CHEBI:18420"/>
    </cofactor>
    <text evidence="11">Binds 1 Mg(2+) ion per subunit.</text>
</comment>
<evidence type="ECO:0000256" key="1">
    <source>
        <dbReference type="ARBA" id="ARBA00022722"/>
    </source>
</evidence>
<evidence type="ECO:0000313" key="12">
    <source>
        <dbReference type="EMBL" id="ASJ00955.1"/>
    </source>
</evidence>
<dbReference type="OrthoDB" id="34330at2157"/>
<dbReference type="GO" id="GO:0006310">
    <property type="term" value="P:DNA recombination"/>
    <property type="evidence" value="ECO:0007669"/>
    <property type="project" value="UniProtKB-UniRule"/>
</dbReference>
<dbReference type="PANTHER" id="PTHR39651:SF1">
    <property type="entry name" value="HOLLIDAY JUNCTION RESOLVASE HJC"/>
    <property type="match status" value="1"/>
</dbReference>
<dbReference type="InterPro" id="IPR014428">
    <property type="entry name" value="Hjc_arc"/>
</dbReference>
<keyword evidence="4 11" id="KW-0227">DNA damage</keyword>
<sequence length="133" mass="15004">MRYHRGASAERELIKALEEKGFAVVRSAGSKKVDVIAGNGKLYLCIEVKSTHSDRVYLGDEDVRKLAEFSKRFGGKAVLAVKFINRGWRFFDLDNLVKSGKNYKITYSNSGMTLEELLGVQRNLLEVLKDESD</sequence>
<dbReference type="GO" id="GO:0008821">
    <property type="term" value="F:crossover junction DNA endonuclease activity"/>
    <property type="evidence" value="ECO:0007669"/>
    <property type="project" value="UniProtKB-UniRule"/>
</dbReference>
<dbReference type="PANTHER" id="PTHR39651">
    <property type="entry name" value="HOLLIDAY JUNCTION RESOLVASE HJC"/>
    <property type="match status" value="1"/>
</dbReference>
<dbReference type="SUPFAM" id="SSF52980">
    <property type="entry name" value="Restriction endonuclease-like"/>
    <property type="match status" value="1"/>
</dbReference>
<name>A0A2Z2M8Z3_THEGO</name>
<evidence type="ECO:0000256" key="4">
    <source>
        <dbReference type="ARBA" id="ARBA00022763"/>
    </source>
</evidence>
<protein>
    <recommendedName>
        <fullName evidence="11">Crossover junction endodeoxyribonuclease Hjc</fullName>
        <shortName evidence="11">Hjc</shortName>
        <ecNumber evidence="11">3.1.21.10</ecNumber>
    </recommendedName>
    <alternativeName>
        <fullName evidence="11">Holliday junction resolvase Hjc</fullName>
    </alternativeName>
</protein>
<comment type="subunit">
    <text evidence="11">Homodimer.</text>
</comment>
<gene>
    <name evidence="11" type="primary">hjc</name>
    <name evidence="12" type="ORF">A3K92_05400</name>
</gene>
<keyword evidence="7 11" id="KW-0238">DNA-binding</keyword>
<dbReference type="Pfam" id="PF01870">
    <property type="entry name" value="Hjc"/>
    <property type="match status" value="1"/>
</dbReference>